<evidence type="ECO:0000256" key="1">
    <source>
        <dbReference type="SAM" id="MobiDB-lite"/>
    </source>
</evidence>
<evidence type="ECO:0000313" key="3">
    <source>
        <dbReference type="EMBL" id="OCA55129.1"/>
    </source>
</evidence>
<dbReference type="SUPFAM" id="SSF49265">
    <property type="entry name" value="Fibronectin type III"/>
    <property type="match status" value="2"/>
</dbReference>
<protein>
    <submittedName>
        <fullName evidence="3">Fibronectin type III protein</fullName>
    </submittedName>
</protein>
<organism evidence="3 4">
    <name type="scientific">Photorhabdus namnaonensis</name>
    <dbReference type="NCBI Taxonomy" id="1851568"/>
    <lineage>
        <taxon>Bacteria</taxon>
        <taxon>Pseudomonadati</taxon>
        <taxon>Pseudomonadota</taxon>
        <taxon>Gammaproteobacteria</taxon>
        <taxon>Enterobacterales</taxon>
        <taxon>Morganellaceae</taxon>
        <taxon>Photorhabdus</taxon>
    </lineage>
</organism>
<feature type="domain" description="Fibronectin type-III" evidence="2">
    <location>
        <begin position="717"/>
        <end position="812"/>
    </location>
</feature>
<dbReference type="InterPro" id="IPR055385">
    <property type="entry name" value="GpJ_HDII-ins2"/>
</dbReference>
<dbReference type="Proteomes" id="UP000092665">
    <property type="component" value="Unassembled WGS sequence"/>
</dbReference>
<dbReference type="InterPro" id="IPR013783">
    <property type="entry name" value="Ig-like_fold"/>
</dbReference>
<reference evidence="4" key="1">
    <citation type="submission" date="2015-11" db="EMBL/GenBank/DDBJ databases">
        <authorList>
            <person name="Tobias N.J."/>
            <person name="Mishra B."/>
            <person name="Gupta D.K."/>
            <person name="Thines M."/>
            <person name="Stinear T.P."/>
            <person name="Bode H.B."/>
        </authorList>
    </citation>
    <scope>NUCLEOTIDE SEQUENCE [LARGE SCALE GENOMIC DNA]</scope>
    <source>
        <strain evidence="4">PB45.5</strain>
    </source>
</reference>
<dbReference type="Pfam" id="PF09327">
    <property type="entry name" value="Phage_Tail_Tip"/>
    <property type="match status" value="1"/>
</dbReference>
<dbReference type="InterPro" id="IPR036116">
    <property type="entry name" value="FN3_sf"/>
</dbReference>
<dbReference type="Pfam" id="PF24801">
    <property type="entry name" value="FNIII-A_GpJ"/>
    <property type="match status" value="1"/>
</dbReference>
<dbReference type="InterPro" id="IPR053171">
    <property type="entry name" value="Viral_Tip_Attach_Protein"/>
</dbReference>
<dbReference type="InterPro" id="IPR032876">
    <property type="entry name" value="J_dom"/>
</dbReference>
<dbReference type="EMBL" id="LOIC01000044">
    <property type="protein sequence ID" value="OCA55129.1"/>
    <property type="molecule type" value="Genomic_DNA"/>
</dbReference>
<keyword evidence="4" id="KW-1185">Reference proteome</keyword>
<accession>A0A1B8YJ22</accession>
<dbReference type="Pfam" id="PF13550">
    <property type="entry name" value="Phage-tail_3"/>
    <property type="match status" value="1"/>
</dbReference>
<dbReference type="InterPro" id="IPR015406">
    <property type="entry name" value="GpJ_CSF"/>
</dbReference>
<dbReference type="PATRIC" id="fig|29488.15.peg.1909"/>
<proteinExistence type="predicted"/>
<name>A0A1B8YJ22_9GAMM</name>
<dbReference type="PANTHER" id="PTHR36251:SF2">
    <property type="entry name" value="GIFSY-2 PROPHAGE HOST SPECIFICITY PROTEIN J, PHAGE LAMBDA"/>
    <property type="match status" value="1"/>
</dbReference>
<feature type="region of interest" description="Disordered" evidence="1">
    <location>
        <begin position="1"/>
        <end position="23"/>
    </location>
</feature>
<gene>
    <name evidence="3" type="ORF">Phpb_01747</name>
</gene>
<comment type="caution">
    <text evidence="3">The sequence shown here is derived from an EMBL/GenBank/DDBJ whole genome shotgun (WGS) entry which is preliminary data.</text>
</comment>
<sequence length="1324" mass="145701">MAKVIKGQKGGGGKQRTPVESPDSIQSISKAKILLALGEGEFAGGLDGTNIYLNDTPISNADGSLNFAGVKWEFRPGTQSQEYIQGIPAAENEIRINTELKSDHPWIRAVSNTKLSAVRLRFGWPQLQRQKDNGDTVGYRIEYAIDVATDGGAYKEVLKAAVDGKTTTLYERSYRIDLPKANTGWQIRVRRLTPNSSSNRIADKMLVHAITEVIDAKLRYPNTALLYVEFDSKQFPDIPRISCKPKGRVIRVPSNYDPVNRTYSGIWDGTFKWAYSDNPAWIFYDLILSDMFGLGSRINSTLVSEAELYRIAQYCDQLVPDGRGGDGKEPRFTCNVYIQSRNEAWTVLHDLAAIFRGMTYWGQNQLVALADMPRDMDYIFNHANVINGKFSYTSASERTRYTTAMVSWSDPDNHYNDAVEVVSDNKLVRRYGINQTEITAIGCTRQSEANRRGRWILLTNSEDDAVSFSVGLEGQIPLPGHIIGVANRNRAGRVIGGRISAVSERNITLDRIADVKAGDRLLINLPSGVSQARTVQAVSGKVVTVTTVYSEMPAVESGWAIDANDLFVQQFRVTGVRDKGDNTFEISAVYHDPDKYERIDTGARIDERPISVIPPGVQAPPKNIAISSYSTKSQGLAITTMRATWDAVENAIAYEAEWRKDNGNWVSAQRTSALGFEVDNIYAGRYQVRVRAINASEISSIWANAQETILKGKEGNPPIPLNFRTTPIVFGITIDWNFGNDTSDTQHTEIQYSKTNGGNDFMLLADVPYPQRTYTMQGLAAGVAFYFRARLIDKSGNQSPWTEFVRGESSSDASWIVAAAGDKFLTTDAGKALQSQIDDNTEAAFKNADAAFENAEAALENAAARDADIKRWMKENGDRKAEIVEVREVQVSDQQSLARYQQQVSSQFENTNSSVLNIKESVSKLNESTAKDINQVKAEVNDNTNKITLAKGLIQENKNAIANTDKALSEYQQQVSSQFKNTDSSVLNIKESVSKLNESTAKDINQVKAEVNDNTNKITLAKGLIQENKNAIASTDKALSEYKTQTSAQFKDQKALIETKATTVFEQKGEGSAIYNIKAGIKYNGKEYDAGVVIGSEVKNGKVTTNIGFNAENFTFMNPVNGKLVPFMTAKNNQLFVREAFIENGSITNAKISNVIQSNNYVAGSSGWKIDKNGNAEFVNIKARGEINAISGTLRNVIIEKDCKINGTLDAANITGDIVKVYIIQPKNRVIIEPAPFDRIVLVPIIQAYGHSKGSLNYAIISLNGKTITGAAATSMGSSIHDGTIPGYSSGSGVLPRNTKGELYYKVNDGSKSSFAVTVMVFKK</sequence>
<dbReference type="Gene3D" id="2.60.40.10">
    <property type="entry name" value="Immunoglobulins"/>
    <property type="match status" value="2"/>
</dbReference>
<dbReference type="PANTHER" id="PTHR36251">
    <property type="entry name" value="FELS-1 PROPHAGE HOST SPECIFICITY PROTEIN-RELATED"/>
    <property type="match status" value="1"/>
</dbReference>
<dbReference type="CDD" id="cd00063">
    <property type="entry name" value="FN3"/>
    <property type="match status" value="1"/>
</dbReference>
<evidence type="ECO:0000313" key="4">
    <source>
        <dbReference type="Proteomes" id="UP000092665"/>
    </source>
</evidence>
<dbReference type="PROSITE" id="PS50853">
    <property type="entry name" value="FN3"/>
    <property type="match status" value="1"/>
</dbReference>
<evidence type="ECO:0000259" key="2">
    <source>
        <dbReference type="PROSITE" id="PS50853"/>
    </source>
</evidence>
<dbReference type="InterPro" id="IPR003961">
    <property type="entry name" value="FN3_dom"/>
</dbReference>